<accession>A0ABR7CYH0</accession>
<dbReference type="InterPro" id="IPR036264">
    <property type="entry name" value="Bact_exopeptidase_dim_dom"/>
</dbReference>
<dbReference type="InterPro" id="IPR002933">
    <property type="entry name" value="Peptidase_M20"/>
</dbReference>
<dbReference type="CDD" id="cd03886">
    <property type="entry name" value="M20_Acy1"/>
    <property type="match status" value="1"/>
</dbReference>
<evidence type="ECO:0000259" key="2">
    <source>
        <dbReference type="Pfam" id="PF07687"/>
    </source>
</evidence>
<dbReference type="SUPFAM" id="SSF55031">
    <property type="entry name" value="Bacterial exopeptidase dimerisation domain"/>
    <property type="match status" value="1"/>
</dbReference>
<dbReference type="Pfam" id="PF01546">
    <property type="entry name" value="Peptidase_M20"/>
    <property type="match status" value="1"/>
</dbReference>
<dbReference type="PIRSF" id="PIRSF005962">
    <property type="entry name" value="Pept_M20D_amidohydro"/>
    <property type="match status" value="1"/>
</dbReference>
<evidence type="ECO:0000256" key="1">
    <source>
        <dbReference type="ARBA" id="ARBA00022801"/>
    </source>
</evidence>
<dbReference type="RefSeq" id="WP_186975395.1">
    <property type="nucleotide sequence ID" value="NZ_JACOOH010000002.1"/>
</dbReference>
<name>A0ABR7CYH0_9BACT</name>
<keyword evidence="4" id="KW-1185">Reference proteome</keyword>
<evidence type="ECO:0000313" key="4">
    <source>
        <dbReference type="Proteomes" id="UP000646484"/>
    </source>
</evidence>
<organism evidence="3 4">
    <name type="scientific">Butyricimonas hominis</name>
    <dbReference type="NCBI Taxonomy" id="2763032"/>
    <lineage>
        <taxon>Bacteria</taxon>
        <taxon>Pseudomonadati</taxon>
        <taxon>Bacteroidota</taxon>
        <taxon>Bacteroidia</taxon>
        <taxon>Bacteroidales</taxon>
        <taxon>Odoribacteraceae</taxon>
        <taxon>Butyricimonas</taxon>
    </lineage>
</organism>
<dbReference type="Gene3D" id="3.40.630.10">
    <property type="entry name" value="Zn peptidases"/>
    <property type="match status" value="1"/>
</dbReference>
<feature type="domain" description="Peptidase M20 dimerisation" evidence="2">
    <location>
        <begin position="182"/>
        <end position="272"/>
    </location>
</feature>
<dbReference type="Proteomes" id="UP000646484">
    <property type="component" value="Unassembled WGS sequence"/>
</dbReference>
<sequence length="382" mass="42439">MSVEDIFPLAVEFRRHFHQHPEFAMQEVETQRYITEVLDKYGIVYRTVGTGVIAMIGQGEKCVAIRADMDALKVTEETGLPFCSLTPGMMHACGHDMHMAMVLGAAVVLKSREQELNGMVKVIFQPSEEKRPGGARLLLPELLKAPVPQAIFGQHVFPNLPTGTIGIRSGAFFASSDNIIFSVEGKGTHAAMPHMGSDPILATACLIQFYQTLVTKFRDPLIPAVISITSVHGGTCNNVIPDKVEVLGTVRTHDNTLRYRLFELIEQKSKEICELYGCTFTMDKTWNGLPVLVNDEQLTKFVTNNATELLGEDRVISMKHLTLGEDFAIYLEKIPGAFWVLGVRPPEQENMPPLHNPKMSPDENAIKIGIALMVKNCLQYFI</sequence>
<keyword evidence="1" id="KW-0378">Hydrolase</keyword>
<dbReference type="EMBL" id="JACOOH010000002">
    <property type="protein sequence ID" value="MBC5620724.1"/>
    <property type="molecule type" value="Genomic_DNA"/>
</dbReference>
<dbReference type="PANTHER" id="PTHR11014:SF63">
    <property type="entry name" value="METALLOPEPTIDASE, PUTATIVE (AFU_ORTHOLOGUE AFUA_6G09600)-RELATED"/>
    <property type="match status" value="1"/>
</dbReference>
<reference evidence="3 4" key="1">
    <citation type="submission" date="2020-08" db="EMBL/GenBank/DDBJ databases">
        <title>Genome public.</title>
        <authorList>
            <person name="Liu C."/>
            <person name="Sun Q."/>
        </authorList>
    </citation>
    <scope>NUCLEOTIDE SEQUENCE [LARGE SCALE GENOMIC DNA]</scope>
    <source>
        <strain evidence="3 4">NSJ-56</strain>
    </source>
</reference>
<dbReference type="SUPFAM" id="SSF53187">
    <property type="entry name" value="Zn-dependent exopeptidases"/>
    <property type="match status" value="1"/>
</dbReference>
<gene>
    <name evidence="3" type="ORF">H8S64_06395</name>
</gene>
<dbReference type="InterPro" id="IPR017439">
    <property type="entry name" value="Amidohydrolase"/>
</dbReference>
<protein>
    <submittedName>
        <fullName evidence="3">Amidohydrolase</fullName>
    </submittedName>
</protein>
<dbReference type="Pfam" id="PF07687">
    <property type="entry name" value="M20_dimer"/>
    <property type="match status" value="1"/>
</dbReference>
<comment type="caution">
    <text evidence="3">The sequence shown here is derived from an EMBL/GenBank/DDBJ whole genome shotgun (WGS) entry which is preliminary data.</text>
</comment>
<dbReference type="NCBIfam" id="TIGR01891">
    <property type="entry name" value="amidohydrolases"/>
    <property type="match status" value="1"/>
</dbReference>
<dbReference type="Gene3D" id="3.30.70.360">
    <property type="match status" value="1"/>
</dbReference>
<dbReference type="InterPro" id="IPR011650">
    <property type="entry name" value="Peptidase_M20_dimer"/>
</dbReference>
<proteinExistence type="predicted"/>
<evidence type="ECO:0000313" key="3">
    <source>
        <dbReference type="EMBL" id="MBC5620724.1"/>
    </source>
</evidence>
<dbReference type="PANTHER" id="PTHR11014">
    <property type="entry name" value="PEPTIDASE M20 FAMILY MEMBER"/>
    <property type="match status" value="1"/>
</dbReference>